<protein>
    <recommendedName>
        <fullName evidence="6">SURF1-like protein</fullName>
    </recommendedName>
</protein>
<evidence type="ECO:0000313" key="7">
    <source>
        <dbReference type="EMBL" id="SLN55359.1"/>
    </source>
</evidence>
<dbReference type="PANTHER" id="PTHR23427">
    <property type="entry name" value="SURFEIT LOCUS PROTEIN"/>
    <property type="match status" value="1"/>
</dbReference>
<dbReference type="Pfam" id="PF02104">
    <property type="entry name" value="SURF1"/>
    <property type="match status" value="1"/>
</dbReference>
<dbReference type="GO" id="GO:0005886">
    <property type="term" value="C:plasma membrane"/>
    <property type="evidence" value="ECO:0007669"/>
    <property type="project" value="UniProtKB-SubCell"/>
</dbReference>
<comment type="similarity">
    <text evidence="2 6">Belongs to the SURF1 family.</text>
</comment>
<evidence type="ECO:0000256" key="5">
    <source>
        <dbReference type="ARBA" id="ARBA00023136"/>
    </source>
</evidence>
<dbReference type="PROSITE" id="PS50895">
    <property type="entry name" value="SURF1"/>
    <property type="match status" value="1"/>
</dbReference>
<evidence type="ECO:0000256" key="6">
    <source>
        <dbReference type="RuleBase" id="RU363076"/>
    </source>
</evidence>
<reference evidence="7 8" key="1">
    <citation type="submission" date="2017-03" db="EMBL/GenBank/DDBJ databases">
        <authorList>
            <person name="Afonso C.L."/>
            <person name="Miller P.J."/>
            <person name="Scott M.A."/>
            <person name="Spackman E."/>
            <person name="Goraichik I."/>
            <person name="Dimitrov K.M."/>
            <person name="Suarez D.L."/>
            <person name="Swayne D.E."/>
        </authorList>
    </citation>
    <scope>NUCLEOTIDE SEQUENCE [LARGE SCALE GENOMIC DNA]</scope>
    <source>
        <strain evidence="7 8">CECT 8110</strain>
    </source>
</reference>
<feature type="transmembrane region" description="Helical" evidence="6">
    <location>
        <begin position="197"/>
        <end position="216"/>
    </location>
</feature>
<dbReference type="InterPro" id="IPR045214">
    <property type="entry name" value="Surf1/Surf4"/>
</dbReference>
<keyword evidence="5 6" id="KW-0472">Membrane</keyword>
<dbReference type="RefSeq" id="WP_085818569.1">
    <property type="nucleotide sequence ID" value="NZ_FWFU01000004.1"/>
</dbReference>
<evidence type="ECO:0000256" key="1">
    <source>
        <dbReference type="ARBA" id="ARBA00004370"/>
    </source>
</evidence>
<evidence type="ECO:0000256" key="3">
    <source>
        <dbReference type="ARBA" id="ARBA00022692"/>
    </source>
</evidence>
<keyword evidence="6" id="KW-1003">Cell membrane</keyword>
<feature type="transmembrane region" description="Helical" evidence="6">
    <location>
        <begin position="6"/>
        <end position="24"/>
    </location>
</feature>
<accession>A0A1X6ZLQ5</accession>
<dbReference type="PANTHER" id="PTHR23427:SF2">
    <property type="entry name" value="SURFEIT LOCUS PROTEIN 1"/>
    <property type="match status" value="1"/>
</dbReference>
<organism evidence="7 8">
    <name type="scientific">Roseovarius halotolerans</name>
    <dbReference type="NCBI Taxonomy" id="505353"/>
    <lineage>
        <taxon>Bacteria</taxon>
        <taxon>Pseudomonadati</taxon>
        <taxon>Pseudomonadota</taxon>
        <taxon>Alphaproteobacteria</taxon>
        <taxon>Rhodobacterales</taxon>
        <taxon>Roseobacteraceae</taxon>
        <taxon>Roseovarius</taxon>
    </lineage>
</organism>
<dbReference type="OrthoDB" id="6079986at2"/>
<evidence type="ECO:0000313" key="8">
    <source>
        <dbReference type="Proteomes" id="UP000193207"/>
    </source>
</evidence>
<evidence type="ECO:0000256" key="4">
    <source>
        <dbReference type="ARBA" id="ARBA00022989"/>
    </source>
</evidence>
<gene>
    <name evidence="7" type="ORF">ROH8110_03006</name>
</gene>
<evidence type="ECO:0000256" key="2">
    <source>
        <dbReference type="ARBA" id="ARBA00007165"/>
    </source>
</evidence>
<dbReference type="InterPro" id="IPR002994">
    <property type="entry name" value="Surf1/Shy1"/>
</dbReference>
<dbReference type="AlphaFoldDB" id="A0A1X6ZLQ5"/>
<name>A0A1X6ZLQ5_9RHOB</name>
<dbReference type="Proteomes" id="UP000193207">
    <property type="component" value="Unassembled WGS sequence"/>
</dbReference>
<proteinExistence type="inferred from homology"/>
<comment type="subcellular location">
    <subcellularLocation>
        <location evidence="6">Cell membrane</location>
        <topology evidence="6">Multi-pass membrane protein</topology>
    </subcellularLocation>
    <subcellularLocation>
        <location evidence="1">Membrane</location>
    </subcellularLocation>
</comment>
<keyword evidence="4 6" id="KW-1133">Transmembrane helix</keyword>
<sequence length="227" mass="24652">MARYLVPLIFGLAGVAILIGLGTWQMQRLAWKEGVLADIEARIGADPVALPPQPDPEADRYLPVRVSGQMGDDALRVLVSQKQVGAGYRVISALDMGARRILVDRGFVKTAVDIPAPPEGEVTITGNLHWPDDRNSATPANDVAENMWFARDLDQMATALDTDPLLVVARETSFSDGPVTPLPVDTGAIPNDHLEYAITWFSLAAIWAAMTGYFLWRSRKTAKGDTA</sequence>
<dbReference type="CDD" id="cd06662">
    <property type="entry name" value="SURF1"/>
    <property type="match status" value="1"/>
</dbReference>
<dbReference type="EMBL" id="FWFU01000004">
    <property type="protein sequence ID" value="SLN55359.1"/>
    <property type="molecule type" value="Genomic_DNA"/>
</dbReference>
<keyword evidence="3 6" id="KW-0812">Transmembrane</keyword>
<keyword evidence="8" id="KW-1185">Reference proteome</keyword>